<dbReference type="EMBL" id="JABCQN010000003">
    <property type="protein sequence ID" value="MBF0870588.1"/>
    <property type="molecule type" value="Genomic_DNA"/>
</dbReference>
<name>A0A9Q2IRY6_GLUJA</name>
<feature type="region of interest" description="Disordered" evidence="1">
    <location>
        <begin position="1"/>
        <end position="28"/>
    </location>
</feature>
<dbReference type="Gene3D" id="1.10.1660.10">
    <property type="match status" value="1"/>
</dbReference>
<dbReference type="RefSeq" id="WP_194257770.1">
    <property type="nucleotide sequence ID" value="NZ_JABCQN010000003.1"/>
</dbReference>
<feature type="domain" description="HTH merR-type" evidence="2">
    <location>
        <begin position="33"/>
        <end position="102"/>
    </location>
</feature>
<reference evidence="3" key="1">
    <citation type="submission" date="2020-04" db="EMBL/GenBank/DDBJ databases">
        <authorList>
            <person name="Sombolestani A."/>
        </authorList>
    </citation>
    <scope>NUCLEOTIDE SEQUENCE</scope>
    <source>
        <strain evidence="3">R71697</strain>
    </source>
</reference>
<feature type="non-terminal residue" evidence="3">
    <location>
        <position position="212"/>
    </location>
</feature>
<evidence type="ECO:0000313" key="4">
    <source>
        <dbReference type="Proteomes" id="UP000661006"/>
    </source>
</evidence>
<evidence type="ECO:0000259" key="2">
    <source>
        <dbReference type="SMART" id="SM00422"/>
    </source>
</evidence>
<dbReference type="Pfam" id="PF13411">
    <property type="entry name" value="MerR_1"/>
    <property type="match status" value="1"/>
</dbReference>
<feature type="compositionally biased region" description="Polar residues" evidence="1">
    <location>
        <begin position="1"/>
        <end position="21"/>
    </location>
</feature>
<feature type="region of interest" description="Disordered" evidence="1">
    <location>
        <begin position="181"/>
        <end position="201"/>
    </location>
</feature>
<dbReference type="GO" id="GO:0006355">
    <property type="term" value="P:regulation of DNA-templated transcription"/>
    <property type="evidence" value="ECO:0007669"/>
    <property type="project" value="InterPro"/>
</dbReference>
<comment type="caution">
    <text evidence="3">The sequence shown here is derived from an EMBL/GenBank/DDBJ whole genome shotgun (WGS) entry which is preliminary data.</text>
</comment>
<dbReference type="GeneID" id="81474426"/>
<dbReference type="GO" id="GO:0003677">
    <property type="term" value="F:DNA binding"/>
    <property type="evidence" value="ECO:0007669"/>
    <property type="project" value="InterPro"/>
</dbReference>
<accession>A0A9Q2IRY6</accession>
<evidence type="ECO:0000313" key="3">
    <source>
        <dbReference type="EMBL" id="MBF0870588.1"/>
    </source>
</evidence>
<dbReference type="Proteomes" id="UP000661006">
    <property type="component" value="Unassembled WGS sequence"/>
</dbReference>
<protein>
    <submittedName>
        <fullName evidence="3">MerR family transcriptional regulator</fullName>
    </submittedName>
</protein>
<gene>
    <name evidence="3" type="ORF">HKD32_06945</name>
</gene>
<dbReference type="CDD" id="cd04765">
    <property type="entry name" value="HTH_MlrA-like_sg2"/>
    <property type="match status" value="1"/>
</dbReference>
<proteinExistence type="predicted"/>
<sequence length="212" mass="23660">MTENLSTSVNEAEQDQENLNPSRAKKGPEAYRTISEVAEELHIPQHRLRSWETIYPGVKPFRGESGRRYYNPEHVETLRLISDLLYVQGYKGQGVLRVLRERKARKAAEHPVAVPHPVASAPIEHFPAVDDLPVETTTEDISATPVSSVDDIAFPEAPSDRLHVSDPVVDDVVVLSFHEEKQDLNASEPEMSPEEEKASHVLDECLTGITPP</sequence>
<dbReference type="SUPFAM" id="SSF46955">
    <property type="entry name" value="Putative DNA-binding domain"/>
    <property type="match status" value="1"/>
</dbReference>
<evidence type="ECO:0000256" key="1">
    <source>
        <dbReference type="SAM" id="MobiDB-lite"/>
    </source>
</evidence>
<reference evidence="3" key="2">
    <citation type="submission" date="2020-11" db="EMBL/GenBank/DDBJ databases">
        <title>Description of novel Gluconobacter species.</title>
        <authorList>
            <person name="Cleenwerck I."/>
            <person name="Cnockaert M."/>
            <person name="Borremans W."/>
            <person name="Wieme A.D."/>
            <person name="De Vuyst L."/>
            <person name="Vandamme P."/>
        </authorList>
    </citation>
    <scope>NUCLEOTIDE SEQUENCE</scope>
    <source>
        <strain evidence="3">R71697</strain>
    </source>
</reference>
<dbReference type="SMART" id="SM00422">
    <property type="entry name" value="HTH_MERR"/>
    <property type="match status" value="1"/>
</dbReference>
<dbReference type="AlphaFoldDB" id="A0A9Q2IRY6"/>
<dbReference type="InterPro" id="IPR000551">
    <property type="entry name" value="MerR-type_HTH_dom"/>
</dbReference>
<dbReference type="InterPro" id="IPR009061">
    <property type="entry name" value="DNA-bd_dom_put_sf"/>
</dbReference>
<organism evidence="3 4">
    <name type="scientific">Gluconobacter japonicus</name>
    <dbReference type="NCBI Taxonomy" id="376620"/>
    <lineage>
        <taxon>Bacteria</taxon>
        <taxon>Pseudomonadati</taxon>
        <taxon>Pseudomonadota</taxon>
        <taxon>Alphaproteobacteria</taxon>
        <taxon>Acetobacterales</taxon>
        <taxon>Acetobacteraceae</taxon>
        <taxon>Gluconobacter</taxon>
    </lineage>
</organism>